<dbReference type="AlphaFoldDB" id="A0A3R9LJT4"/>
<organism evidence="1 2">
    <name type="scientific">Streptococcus cristatus</name>
    <dbReference type="NCBI Taxonomy" id="45634"/>
    <lineage>
        <taxon>Bacteria</taxon>
        <taxon>Bacillati</taxon>
        <taxon>Bacillota</taxon>
        <taxon>Bacilli</taxon>
        <taxon>Lactobacillales</taxon>
        <taxon>Streptococcaceae</taxon>
        <taxon>Streptococcus</taxon>
    </lineage>
</organism>
<evidence type="ECO:0000313" key="2">
    <source>
        <dbReference type="Proteomes" id="UP000270868"/>
    </source>
</evidence>
<reference evidence="1 2" key="1">
    <citation type="submission" date="2018-11" db="EMBL/GenBank/DDBJ databases">
        <title>Species Designations Belie Phenotypic and Genotypic Heterogeneity in Oral Streptococci.</title>
        <authorList>
            <person name="Velsko I."/>
        </authorList>
    </citation>
    <scope>NUCLEOTIDE SEQUENCE [LARGE SCALE GENOMIC DNA]</scope>
    <source>
        <strain evidence="1 2">A52</strain>
    </source>
</reference>
<dbReference type="RefSeq" id="WP_125372945.1">
    <property type="nucleotide sequence ID" value="NZ_RJPS01000003.1"/>
</dbReference>
<sequence>MSIVLIVSSDFNCSNSHIIIKPLHEYWGLDSNDKLKYIQINYKDQTNYVLTAYEIVCTNKFYKKIEITDFVEKIVCGDLKLVCSDSRIVEDSKIEWKFKDFPKSKIIIFDHYSRENMDNNLIINTIQEILFSKKWSKDILTEKDILEAIELAISEHKINVAD</sequence>
<evidence type="ECO:0000313" key="1">
    <source>
        <dbReference type="EMBL" id="RSJ91085.1"/>
    </source>
</evidence>
<protein>
    <submittedName>
        <fullName evidence="1">Uncharacterized protein</fullName>
    </submittedName>
</protein>
<accession>A0A3R9LJT4</accession>
<name>A0A3R9LJT4_STRCR</name>
<gene>
    <name evidence="1" type="ORF">D8792_03580</name>
</gene>
<comment type="caution">
    <text evidence="1">The sequence shown here is derived from an EMBL/GenBank/DDBJ whole genome shotgun (WGS) entry which is preliminary data.</text>
</comment>
<dbReference type="EMBL" id="RJPS01000003">
    <property type="protein sequence ID" value="RSJ91085.1"/>
    <property type="molecule type" value="Genomic_DNA"/>
</dbReference>
<dbReference type="Proteomes" id="UP000270868">
    <property type="component" value="Unassembled WGS sequence"/>
</dbReference>
<proteinExistence type="predicted"/>